<evidence type="ECO:0000259" key="7">
    <source>
        <dbReference type="Pfam" id="PF14322"/>
    </source>
</evidence>
<evidence type="ECO:0000259" key="6">
    <source>
        <dbReference type="Pfam" id="PF07980"/>
    </source>
</evidence>
<comment type="subcellular location">
    <subcellularLocation>
        <location evidence="1">Cell outer membrane</location>
    </subcellularLocation>
</comment>
<dbReference type="Pfam" id="PF07980">
    <property type="entry name" value="SusD_RagB"/>
    <property type="match status" value="1"/>
</dbReference>
<evidence type="ECO:0000256" key="3">
    <source>
        <dbReference type="ARBA" id="ARBA00022729"/>
    </source>
</evidence>
<dbReference type="RefSeq" id="WP_187017038.1">
    <property type="nucleotide sequence ID" value="NZ_JACRUK010000003.1"/>
</dbReference>
<evidence type="ECO:0000256" key="5">
    <source>
        <dbReference type="ARBA" id="ARBA00023237"/>
    </source>
</evidence>
<comment type="caution">
    <text evidence="8">The sequence shown here is derived from an EMBL/GenBank/DDBJ whole genome shotgun (WGS) entry which is preliminary data.</text>
</comment>
<evidence type="ECO:0000313" key="9">
    <source>
        <dbReference type="Proteomes" id="UP000641454"/>
    </source>
</evidence>
<organism evidence="8 9">
    <name type="scientific">Flavobacterium muglaense</name>
    <dbReference type="NCBI Taxonomy" id="2764716"/>
    <lineage>
        <taxon>Bacteria</taxon>
        <taxon>Pseudomonadati</taxon>
        <taxon>Bacteroidota</taxon>
        <taxon>Flavobacteriia</taxon>
        <taxon>Flavobacteriales</taxon>
        <taxon>Flavobacteriaceae</taxon>
        <taxon>Flavobacterium</taxon>
    </lineage>
</organism>
<dbReference type="Pfam" id="PF14322">
    <property type="entry name" value="SusD-like_3"/>
    <property type="match status" value="1"/>
</dbReference>
<dbReference type="Proteomes" id="UP000641454">
    <property type="component" value="Unassembled WGS sequence"/>
</dbReference>
<evidence type="ECO:0000313" key="8">
    <source>
        <dbReference type="EMBL" id="MBC5843343.1"/>
    </source>
</evidence>
<dbReference type="Gene3D" id="1.25.40.390">
    <property type="match status" value="1"/>
</dbReference>
<dbReference type="InterPro" id="IPR033985">
    <property type="entry name" value="SusD-like_N"/>
</dbReference>
<evidence type="ECO:0000256" key="1">
    <source>
        <dbReference type="ARBA" id="ARBA00004442"/>
    </source>
</evidence>
<dbReference type="CDD" id="cd08977">
    <property type="entry name" value="SusD"/>
    <property type="match status" value="1"/>
</dbReference>
<dbReference type="AlphaFoldDB" id="A0A923SII8"/>
<reference evidence="8 9" key="1">
    <citation type="submission" date="2020-08" db="EMBL/GenBank/DDBJ databases">
        <title>Description of novel Flavobacterium F-392 isolate.</title>
        <authorList>
            <person name="Saticioglu I.B."/>
            <person name="Duman M."/>
            <person name="Altun S."/>
        </authorList>
    </citation>
    <scope>NUCLEOTIDE SEQUENCE [LARGE SCALE GENOMIC DNA]</scope>
    <source>
        <strain evidence="8 9">F-392</strain>
    </source>
</reference>
<gene>
    <name evidence="8" type="ORF">H8R25_02685</name>
</gene>
<dbReference type="EMBL" id="JACRUL010000003">
    <property type="protein sequence ID" value="MBC5843343.1"/>
    <property type="molecule type" value="Genomic_DNA"/>
</dbReference>
<name>A0A923SII8_9FLAO</name>
<keyword evidence="4" id="KW-0472">Membrane</keyword>
<evidence type="ECO:0000256" key="4">
    <source>
        <dbReference type="ARBA" id="ARBA00023136"/>
    </source>
</evidence>
<evidence type="ECO:0000256" key="2">
    <source>
        <dbReference type="ARBA" id="ARBA00006275"/>
    </source>
</evidence>
<keyword evidence="5" id="KW-0998">Cell outer membrane</keyword>
<dbReference type="InterPro" id="IPR012944">
    <property type="entry name" value="SusD_RagB_dom"/>
</dbReference>
<proteinExistence type="inferred from homology"/>
<keyword evidence="3" id="KW-0732">Signal</keyword>
<sequence length="465" mass="51846">MKNIYSKNIGLLIVLGMITALYSSSCDSFVAVDLPNNQLTGVVVFQDPTTADAAMRNVYASLRDSGILTGSAFGLSYRLGCYADELDFYGSASNSTYDFYNNSLLPLNQAIKTYWNTTYNQVYAVNAVLEGITASTKIPKEDANRLKGEALFVRAFLHFYMVNLYGDVPYITTTDYQLNKSVSRKTTQEVYQLIISDLEAASTLLPENYYGSGRARPNKATVLALMARVYLYTEAWGEAANAASAVLNQTSLYTDEPDIKKVFLKGCKETIWQLTPNPEGKNTFEAASFTILAAPPANVALTESLVQSFSNTDLRKTAWIGSITNNTTRFYFAKKYSQYNPGSVSTEYSIIFRLAEIYLIRAEARAHQGETINALDDLNHVRQGAGLVPLNGLNQQQLLTAIMKERRWELFTEFGHRFFDLKRTGTLDAELEGSKLGWDSTDRLFPIPEDELSLNPNLLPQNTGY</sequence>
<accession>A0A923SII8</accession>
<dbReference type="InterPro" id="IPR011990">
    <property type="entry name" value="TPR-like_helical_dom_sf"/>
</dbReference>
<protein>
    <submittedName>
        <fullName evidence="8">RagB/SusD family nutrient uptake outer membrane protein</fullName>
    </submittedName>
</protein>
<dbReference type="SUPFAM" id="SSF48452">
    <property type="entry name" value="TPR-like"/>
    <property type="match status" value="1"/>
</dbReference>
<comment type="similarity">
    <text evidence="2">Belongs to the SusD family.</text>
</comment>
<keyword evidence="9" id="KW-1185">Reference proteome</keyword>
<feature type="domain" description="SusD-like N-terminal" evidence="7">
    <location>
        <begin position="95"/>
        <end position="231"/>
    </location>
</feature>
<feature type="domain" description="RagB/SusD" evidence="6">
    <location>
        <begin position="312"/>
        <end position="465"/>
    </location>
</feature>
<dbReference type="GO" id="GO:0009279">
    <property type="term" value="C:cell outer membrane"/>
    <property type="evidence" value="ECO:0007669"/>
    <property type="project" value="UniProtKB-SubCell"/>
</dbReference>